<evidence type="ECO:0000256" key="1">
    <source>
        <dbReference type="ARBA" id="ARBA00004196"/>
    </source>
</evidence>
<comment type="subcellular location">
    <subcellularLocation>
        <location evidence="1">Cell envelope</location>
    </subcellularLocation>
</comment>
<protein>
    <submittedName>
        <fullName evidence="6">ABC transporter periplasmic binding protein</fullName>
    </submittedName>
</protein>
<dbReference type="GO" id="GO:0030001">
    <property type="term" value="P:metal ion transport"/>
    <property type="evidence" value="ECO:0007669"/>
    <property type="project" value="InterPro"/>
</dbReference>
<evidence type="ECO:0000313" key="7">
    <source>
        <dbReference type="Proteomes" id="UP000215027"/>
    </source>
</evidence>
<proteinExistence type="inferred from homology"/>
<dbReference type="SUPFAM" id="SSF53807">
    <property type="entry name" value="Helical backbone' metal receptor"/>
    <property type="match status" value="1"/>
</dbReference>
<keyword evidence="4" id="KW-0732">Signal</keyword>
<comment type="similarity">
    <text evidence="5">Belongs to the bacterial solute-binding protein 9 family.</text>
</comment>
<dbReference type="Gene3D" id="3.40.50.1980">
    <property type="entry name" value="Nitrogenase molybdenum iron protein domain"/>
    <property type="match status" value="2"/>
</dbReference>
<keyword evidence="3" id="KW-0479">Metal-binding</keyword>
<dbReference type="Pfam" id="PF01297">
    <property type="entry name" value="ZnuA"/>
    <property type="match status" value="1"/>
</dbReference>
<evidence type="ECO:0000256" key="3">
    <source>
        <dbReference type="ARBA" id="ARBA00022723"/>
    </source>
</evidence>
<dbReference type="InterPro" id="IPR006129">
    <property type="entry name" value="AdhesinB"/>
</dbReference>
<dbReference type="InterPro" id="IPR006128">
    <property type="entry name" value="Lipoprotein_PsaA-like"/>
</dbReference>
<dbReference type="KEGG" id="pbf:CFX0092_A2557"/>
<dbReference type="GO" id="GO:0046872">
    <property type="term" value="F:metal ion binding"/>
    <property type="evidence" value="ECO:0007669"/>
    <property type="project" value="UniProtKB-KW"/>
</dbReference>
<dbReference type="GO" id="GO:0030313">
    <property type="term" value="C:cell envelope"/>
    <property type="evidence" value="ECO:0007669"/>
    <property type="project" value="UniProtKB-SubCell"/>
</dbReference>
<dbReference type="GO" id="GO:0007155">
    <property type="term" value="P:cell adhesion"/>
    <property type="evidence" value="ECO:0007669"/>
    <property type="project" value="InterPro"/>
</dbReference>
<dbReference type="InterPro" id="IPR006127">
    <property type="entry name" value="ZnuA-like"/>
</dbReference>
<evidence type="ECO:0000256" key="2">
    <source>
        <dbReference type="ARBA" id="ARBA00022448"/>
    </source>
</evidence>
<accession>A0A160T646</accession>
<dbReference type="InterPro" id="IPR050492">
    <property type="entry name" value="Bact_metal-bind_prot9"/>
</dbReference>
<dbReference type="PANTHER" id="PTHR42953:SF1">
    <property type="entry name" value="METAL-BINDING PROTEIN HI_0362-RELATED"/>
    <property type="match status" value="1"/>
</dbReference>
<keyword evidence="2 5" id="KW-0813">Transport</keyword>
<name>A0A160T646_9CHLR</name>
<reference evidence="6" key="1">
    <citation type="submission" date="2016-01" db="EMBL/GenBank/DDBJ databases">
        <authorList>
            <person name="Mcilroy J.S."/>
            <person name="Karst M S."/>
            <person name="Albertsen M."/>
        </authorList>
    </citation>
    <scope>NUCLEOTIDE SEQUENCE</scope>
    <source>
        <strain evidence="6">Cfx-K</strain>
    </source>
</reference>
<dbReference type="PRINTS" id="PR00691">
    <property type="entry name" value="ADHESINB"/>
</dbReference>
<dbReference type="AlphaFoldDB" id="A0A160T646"/>
<evidence type="ECO:0000256" key="5">
    <source>
        <dbReference type="RuleBase" id="RU003512"/>
    </source>
</evidence>
<dbReference type="PANTHER" id="PTHR42953">
    <property type="entry name" value="HIGH-AFFINITY ZINC UPTAKE SYSTEM PROTEIN ZNUA-RELATED"/>
    <property type="match status" value="1"/>
</dbReference>
<gene>
    <name evidence="6" type="ORF">CFX0092_A2557</name>
</gene>
<dbReference type="Proteomes" id="UP000215027">
    <property type="component" value="Chromosome I"/>
</dbReference>
<dbReference type="EMBL" id="LN890655">
    <property type="protein sequence ID" value="CUS04435.2"/>
    <property type="molecule type" value="Genomic_DNA"/>
</dbReference>
<keyword evidence="7" id="KW-1185">Reference proteome</keyword>
<organism evidence="6 7">
    <name type="scientific">Candidatus Promineifilum breve</name>
    <dbReference type="NCBI Taxonomy" id="1806508"/>
    <lineage>
        <taxon>Bacteria</taxon>
        <taxon>Bacillati</taxon>
        <taxon>Chloroflexota</taxon>
        <taxon>Ardenticatenia</taxon>
        <taxon>Candidatus Promineifilales</taxon>
        <taxon>Candidatus Promineifilaceae</taxon>
        <taxon>Candidatus Promineifilum</taxon>
    </lineage>
</organism>
<dbReference type="PRINTS" id="PR00690">
    <property type="entry name" value="ADHESNFAMILY"/>
</dbReference>
<evidence type="ECO:0000256" key="4">
    <source>
        <dbReference type="ARBA" id="ARBA00022729"/>
    </source>
</evidence>
<evidence type="ECO:0000313" key="6">
    <source>
        <dbReference type="EMBL" id="CUS04435.2"/>
    </source>
</evidence>
<sequence>MTVANRHSIIDTKYHLFDNNRSKSNSALYRLNMMIYQRPMPPAGRHLLAVVFLPLLLAGALMACRQDASSGGEVEGAPATERLTLPVLAPHTGDAPLRVVATTGLVGDVVGRVGGAAIDLTVLMGPGQDPHSYQPGAADLAAVADADLIFVNGWNLEEGLLADLAAIAGAPFVPVSAGITPRRIESDHGHDHDHGPADPHVWQDVGHVGQWAENVRLALRAADPANAAIYDANAAAYRATLAELAAELRQTLAAIPAERRVFVTNHDNLGYFTAAYDFTSVGAVIPSVSSLAEPTAAGLAALIDTMRATGVCAVVVEANAADDLARVLQNELTGCDEVRLIALYTDALGAAGSAADNYPGLMRANAAALVEGLR</sequence>